<organism evidence="10 11">
    <name type="scientific">Dioscorea zingiberensis</name>
    <dbReference type="NCBI Taxonomy" id="325984"/>
    <lineage>
        <taxon>Eukaryota</taxon>
        <taxon>Viridiplantae</taxon>
        <taxon>Streptophyta</taxon>
        <taxon>Embryophyta</taxon>
        <taxon>Tracheophyta</taxon>
        <taxon>Spermatophyta</taxon>
        <taxon>Magnoliopsida</taxon>
        <taxon>Liliopsida</taxon>
        <taxon>Dioscoreales</taxon>
        <taxon>Dioscoreaceae</taxon>
        <taxon>Dioscorea</taxon>
    </lineage>
</organism>
<proteinExistence type="predicted"/>
<dbReference type="OrthoDB" id="10040922at2759"/>
<dbReference type="AlphaFoldDB" id="A0A9D5H6Y1"/>
<dbReference type="Pfam" id="PF13962">
    <property type="entry name" value="PGG"/>
    <property type="match status" value="1"/>
</dbReference>
<feature type="transmembrane region" description="Helical" evidence="8">
    <location>
        <begin position="618"/>
        <end position="638"/>
    </location>
</feature>
<dbReference type="InterPro" id="IPR026961">
    <property type="entry name" value="PGG_dom"/>
</dbReference>
<keyword evidence="6 8" id="KW-0472">Membrane</keyword>
<evidence type="ECO:0000256" key="8">
    <source>
        <dbReference type="SAM" id="Phobius"/>
    </source>
</evidence>
<dbReference type="InterPro" id="IPR002110">
    <property type="entry name" value="Ankyrin_rpt"/>
</dbReference>
<dbReference type="PROSITE" id="PS50088">
    <property type="entry name" value="ANK_REPEAT"/>
    <property type="match status" value="3"/>
</dbReference>
<evidence type="ECO:0000256" key="6">
    <source>
        <dbReference type="ARBA" id="ARBA00023136"/>
    </source>
</evidence>
<protein>
    <recommendedName>
        <fullName evidence="9">PGG domain-containing protein</fullName>
    </recommendedName>
</protein>
<evidence type="ECO:0000256" key="1">
    <source>
        <dbReference type="ARBA" id="ARBA00004141"/>
    </source>
</evidence>
<evidence type="ECO:0000256" key="2">
    <source>
        <dbReference type="ARBA" id="ARBA00022692"/>
    </source>
</evidence>
<dbReference type="Gene3D" id="1.25.40.20">
    <property type="entry name" value="Ankyrin repeat-containing domain"/>
    <property type="match status" value="1"/>
</dbReference>
<feature type="domain" description="PGG" evidence="9">
    <location>
        <begin position="442"/>
        <end position="549"/>
    </location>
</feature>
<keyword evidence="3" id="KW-0677">Repeat</keyword>
<sequence>MEMEMRPQRRHMGASLLLAARSGDLKTFKSLLSPHNNQINIDVVQTPQGPHQHNLSAPHETETIFGVTAGGNTLLHIAAQYGQPRIAEEVCRRECSLISAVNVRLESSLHLCAKSGHLKASEVIINYIVRKGGFEDVLRVKNMNGDTALHEAVRAGHIHMVKKFISVDAVSASIVNNAGMSPLYLAVMRNSPAMVEALLQPSSSYAGPGGQTCLHAAVVRCQEITAMLLKWKPKLGRVSDDSANTPLHYVAASGDVRIARLLLEHDASTNFIPDRNGLFPIHIASRMDNVQVIIELLKHCPDSDELVDGKGRNFLHVAVVNHRQRVVRYVLERPNLEKLLNDQDYEGNTPLHLAVTVGGKQIVYDLIRDERLDSGVMNNEGLTPLDLSQKQNSDMGYTLNATSLIIRCLVDSGAIFSPKRYDLHKRNRTFDLASEKLYISLSQNLAILSMLIATVTFAAGFTVPGGYWSSNDSLQVGTAILSNKYCFKVFLISDTLAMVCSLIVTYWSTYLGGHMVDLNIRKRYCLLSLTASWVAFASMNVAFGMALMAVVSPQSWAIGTIVCTITLAAPLVMLLTVFWPVINLLRITGFMKGLMKTRQDPQIKMQLRENLSLNINWLMIRVACRVLFTYVIIFGLAMF</sequence>
<accession>A0A9D5H6Y1</accession>
<dbReference type="GO" id="GO:0005886">
    <property type="term" value="C:plasma membrane"/>
    <property type="evidence" value="ECO:0007669"/>
    <property type="project" value="TreeGrafter"/>
</dbReference>
<evidence type="ECO:0000256" key="5">
    <source>
        <dbReference type="ARBA" id="ARBA00023043"/>
    </source>
</evidence>
<evidence type="ECO:0000313" key="11">
    <source>
        <dbReference type="Proteomes" id="UP001085076"/>
    </source>
</evidence>
<dbReference type="Pfam" id="PF00023">
    <property type="entry name" value="Ank"/>
    <property type="match status" value="2"/>
</dbReference>
<feature type="transmembrane region" description="Helical" evidence="8">
    <location>
        <begin position="445"/>
        <end position="469"/>
    </location>
</feature>
<feature type="transmembrane region" description="Helical" evidence="8">
    <location>
        <begin position="489"/>
        <end position="512"/>
    </location>
</feature>
<keyword evidence="2 8" id="KW-0812">Transmembrane</keyword>
<dbReference type="EMBL" id="JAGGNH010000008">
    <property type="protein sequence ID" value="KAJ0965475.1"/>
    <property type="molecule type" value="Genomic_DNA"/>
</dbReference>
<reference evidence="10" key="2">
    <citation type="journal article" date="2022" name="Hortic Res">
        <title>The genome of Dioscorea zingiberensis sheds light on the biosynthesis, origin and evolution of the medicinally important diosgenin saponins.</title>
        <authorList>
            <person name="Li Y."/>
            <person name="Tan C."/>
            <person name="Li Z."/>
            <person name="Guo J."/>
            <person name="Li S."/>
            <person name="Chen X."/>
            <person name="Wang C."/>
            <person name="Dai X."/>
            <person name="Yang H."/>
            <person name="Song W."/>
            <person name="Hou L."/>
            <person name="Xu J."/>
            <person name="Tong Z."/>
            <person name="Xu A."/>
            <person name="Yuan X."/>
            <person name="Wang W."/>
            <person name="Yang Q."/>
            <person name="Chen L."/>
            <person name="Sun Z."/>
            <person name="Wang K."/>
            <person name="Pan B."/>
            <person name="Chen J."/>
            <person name="Bao Y."/>
            <person name="Liu F."/>
            <person name="Qi X."/>
            <person name="Gang D.R."/>
            <person name="Wen J."/>
            <person name="Li J."/>
        </authorList>
    </citation>
    <scope>NUCLEOTIDE SEQUENCE</scope>
    <source>
        <strain evidence="10">Dzin_1.0</strain>
    </source>
</reference>
<keyword evidence="5 7" id="KW-0040">ANK repeat</keyword>
<dbReference type="SUPFAM" id="SSF48403">
    <property type="entry name" value="Ankyrin repeat"/>
    <property type="match status" value="1"/>
</dbReference>
<feature type="transmembrane region" description="Helical" evidence="8">
    <location>
        <begin position="556"/>
        <end position="582"/>
    </location>
</feature>
<dbReference type="Pfam" id="PF12796">
    <property type="entry name" value="Ank_2"/>
    <property type="match status" value="2"/>
</dbReference>
<dbReference type="SMART" id="SM00248">
    <property type="entry name" value="ANK"/>
    <property type="match status" value="8"/>
</dbReference>
<reference evidence="10" key="1">
    <citation type="submission" date="2021-03" db="EMBL/GenBank/DDBJ databases">
        <authorList>
            <person name="Li Z."/>
            <person name="Yang C."/>
        </authorList>
    </citation>
    <scope>NUCLEOTIDE SEQUENCE</scope>
    <source>
        <strain evidence="10">Dzin_1.0</strain>
        <tissue evidence="10">Leaf</tissue>
    </source>
</reference>
<comment type="caution">
    <text evidence="10">The sequence shown here is derived from an EMBL/GenBank/DDBJ whole genome shotgun (WGS) entry which is preliminary data.</text>
</comment>
<feature type="transmembrane region" description="Helical" evidence="8">
    <location>
        <begin position="524"/>
        <end position="550"/>
    </location>
</feature>
<evidence type="ECO:0000313" key="10">
    <source>
        <dbReference type="EMBL" id="KAJ0965475.1"/>
    </source>
</evidence>
<dbReference type="PANTHER" id="PTHR24186">
    <property type="entry name" value="PROTEIN PHOSPHATASE 1 REGULATORY SUBUNIT"/>
    <property type="match status" value="1"/>
</dbReference>
<evidence type="ECO:0000259" key="9">
    <source>
        <dbReference type="Pfam" id="PF13962"/>
    </source>
</evidence>
<keyword evidence="11" id="KW-1185">Reference proteome</keyword>
<dbReference type="InterPro" id="IPR036770">
    <property type="entry name" value="Ankyrin_rpt-contain_sf"/>
</dbReference>
<dbReference type="Proteomes" id="UP001085076">
    <property type="component" value="Miscellaneous, Linkage group lg08"/>
</dbReference>
<feature type="repeat" description="ANK" evidence="7">
    <location>
        <begin position="346"/>
        <end position="379"/>
    </location>
</feature>
<feature type="repeat" description="ANK" evidence="7">
    <location>
        <begin position="242"/>
        <end position="274"/>
    </location>
</feature>
<dbReference type="PROSITE" id="PS50297">
    <property type="entry name" value="ANK_REP_REGION"/>
    <property type="match status" value="3"/>
</dbReference>
<evidence type="ECO:0000256" key="7">
    <source>
        <dbReference type="PROSITE-ProRule" id="PRU00023"/>
    </source>
</evidence>
<gene>
    <name evidence="10" type="ORF">J5N97_026613</name>
</gene>
<evidence type="ECO:0000256" key="4">
    <source>
        <dbReference type="ARBA" id="ARBA00022989"/>
    </source>
</evidence>
<dbReference type="PANTHER" id="PTHR24186:SF50">
    <property type="entry name" value="ANKYRIN REPEAT-CONTAINING PROTEIN ITN1-LIKE ISOFORM X1"/>
    <property type="match status" value="1"/>
</dbReference>
<keyword evidence="4 8" id="KW-1133">Transmembrane helix</keyword>
<name>A0A9D5H6Y1_9LILI</name>
<comment type="subcellular location">
    <subcellularLocation>
        <location evidence="1">Membrane</location>
        <topology evidence="1">Multi-pass membrane protein</topology>
    </subcellularLocation>
</comment>
<evidence type="ECO:0000256" key="3">
    <source>
        <dbReference type="ARBA" id="ARBA00022737"/>
    </source>
</evidence>
<feature type="repeat" description="ANK" evidence="7">
    <location>
        <begin position="144"/>
        <end position="169"/>
    </location>
</feature>